<feature type="transmembrane region" description="Helical" evidence="10">
    <location>
        <begin position="63"/>
        <end position="82"/>
    </location>
</feature>
<evidence type="ECO:0000256" key="2">
    <source>
        <dbReference type="ARBA" id="ARBA00022475"/>
    </source>
</evidence>
<proteinExistence type="inferred from homology"/>
<evidence type="ECO:0000256" key="4">
    <source>
        <dbReference type="ARBA" id="ARBA00022692"/>
    </source>
</evidence>
<dbReference type="AlphaFoldDB" id="A0A7M6UGB2"/>
<evidence type="ECO:0000256" key="5">
    <source>
        <dbReference type="ARBA" id="ARBA00022725"/>
    </source>
</evidence>
<dbReference type="PANTHER" id="PTHR21137">
    <property type="entry name" value="ODORANT RECEPTOR"/>
    <property type="match status" value="1"/>
</dbReference>
<keyword evidence="9 10" id="KW-0807">Transducer</keyword>
<gene>
    <name evidence="11" type="primary">100463110</name>
</gene>
<feature type="transmembrane region" description="Helical" evidence="10">
    <location>
        <begin position="270"/>
        <end position="290"/>
    </location>
</feature>
<keyword evidence="4 10" id="KW-0812">Transmembrane</keyword>
<keyword evidence="3 10" id="KW-0716">Sensory transduction</keyword>
<dbReference type="Proteomes" id="UP000002358">
    <property type="component" value="Chromosome 1"/>
</dbReference>
<dbReference type="PANTHER" id="PTHR21137:SF35">
    <property type="entry name" value="ODORANT RECEPTOR 19A-RELATED"/>
    <property type="match status" value="1"/>
</dbReference>
<keyword evidence="12" id="KW-1185">Reference proteome</keyword>
<feature type="transmembrane region" description="Helical" evidence="10">
    <location>
        <begin position="127"/>
        <end position="151"/>
    </location>
</feature>
<dbReference type="SMR" id="A0A7M6UGB2"/>
<evidence type="ECO:0000256" key="1">
    <source>
        <dbReference type="ARBA" id="ARBA00004651"/>
    </source>
</evidence>
<keyword evidence="8 10" id="KW-0675">Receptor</keyword>
<keyword evidence="6 10" id="KW-1133">Transmembrane helix</keyword>
<keyword evidence="5 10" id="KW-0552">Olfaction</keyword>
<dbReference type="GO" id="GO:0004984">
    <property type="term" value="F:olfactory receptor activity"/>
    <property type="evidence" value="ECO:0007669"/>
    <property type="project" value="InterPro"/>
</dbReference>
<comment type="subcellular location">
    <subcellularLocation>
        <location evidence="1 10">Cell membrane</location>
        <topology evidence="1 10">Multi-pass membrane protein</topology>
    </subcellularLocation>
</comment>
<dbReference type="EnsemblMetazoa" id="NM_001190614">
    <property type="protein sequence ID" value="NP_001177543"/>
    <property type="gene ID" value="GeneID_100463110"/>
</dbReference>
<comment type="caution">
    <text evidence="10">Lacks conserved residue(s) required for the propagation of feature annotation.</text>
</comment>
<dbReference type="InParanoid" id="A0A7M6UGB2"/>
<organism evidence="11 12">
    <name type="scientific">Nasonia vitripennis</name>
    <name type="common">Parasitic wasp</name>
    <dbReference type="NCBI Taxonomy" id="7425"/>
    <lineage>
        <taxon>Eukaryota</taxon>
        <taxon>Metazoa</taxon>
        <taxon>Ecdysozoa</taxon>
        <taxon>Arthropoda</taxon>
        <taxon>Hexapoda</taxon>
        <taxon>Insecta</taxon>
        <taxon>Pterygota</taxon>
        <taxon>Neoptera</taxon>
        <taxon>Endopterygota</taxon>
        <taxon>Hymenoptera</taxon>
        <taxon>Apocrita</taxon>
        <taxon>Proctotrupomorpha</taxon>
        <taxon>Chalcidoidea</taxon>
        <taxon>Pteromalidae</taxon>
        <taxon>Pteromalinae</taxon>
        <taxon>Nasonia</taxon>
    </lineage>
</organism>
<reference evidence="11" key="1">
    <citation type="submission" date="2021-01" db="UniProtKB">
        <authorList>
            <consortium name="EnsemblMetazoa"/>
        </authorList>
    </citation>
    <scope>IDENTIFICATION</scope>
</reference>
<dbReference type="OrthoDB" id="7548151at2759"/>
<feature type="transmembrane region" description="Helical" evidence="10">
    <location>
        <begin position="299"/>
        <end position="317"/>
    </location>
</feature>
<evidence type="ECO:0000256" key="7">
    <source>
        <dbReference type="ARBA" id="ARBA00023136"/>
    </source>
</evidence>
<protein>
    <recommendedName>
        <fullName evidence="10">Odorant receptor</fullName>
    </recommendedName>
</protein>
<dbReference type="Pfam" id="PF02949">
    <property type="entry name" value="7tm_6"/>
    <property type="match status" value="1"/>
</dbReference>
<dbReference type="GO" id="GO:0005886">
    <property type="term" value="C:plasma membrane"/>
    <property type="evidence" value="ECO:0007669"/>
    <property type="project" value="UniProtKB-SubCell"/>
</dbReference>
<evidence type="ECO:0000256" key="6">
    <source>
        <dbReference type="ARBA" id="ARBA00022989"/>
    </source>
</evidence>
<evidence type="ECO:0000256" key="3">
    <source>
        <dbReference type="ARBA" id="ARBA00022606"/>
    </source>
</evidence>
<dbReference type="InterPro" id="IPR004117">
    <property type="entry name" value="7tm6_olfct_rcpt"/>
</dbReference>
<comment type="similarity">
    <text evidence="10">Belongs to the insect chemoreceptor superfamily. Heteromeric odorant receptor channel (TC 1.A.69) family.</text>
</comment>
<dbReference type="GO" id="GO:0007165">
    <property type="term" value="P:signal transduction"/>
    <property type="evidence" value="ECO:0007669"/>
    <property type="project" value="UniProtKB-KW"/>
</dbReference>
<evidence type="ECO:0000256" key="8">
    <source>
        <dbReference type="ARBA" id="ARBA00023170"/>
    </source>
</evidence>
<sequence>MEIYDSRYFIINKTLMTKMGLWPYQHPLKKFLVRTFLVVFIFVSSMPQLYGLKKNFGVHMDKIIEHLALLMYIYGIKLKLVTSILSEKKLKKVYENIMENWQQIKDVHERAILVEYSERGRTLTIGYIMYMTSALLFFIILPITPMVLNVIKPLNESRPWDFIMHGEFPVNDMHAHYGEIYLFDSLACIATVLVFCTVDSMYATCIEHCIGLFAIVKSRLDLSTKFVNRQGALGIKRDDKVYDLIVKTIKLHKKIINFTHILESSYSTSFLILMGMNMLYCSLVSVLLIIKSDALMERIRYGTILLGLLIHLFYISWPGQKIIDLSTGLFEDAYSNEWYETSIRSQNLLKFMRLRCLTPCQLTAGGIYVMNFANFASIIKTSTSYITVFASFT</sequence>
<dbReference type="KEGG" id="nvi:100463110"/>
<name>A0A7M6UGB2_NASVI</name>
<keyword evidence="7 10" id="KW-0472">Membrane</keyword>
<feature type="transmembrane region" description="Helical" evidence="10">
    <location>
        <begin position="31"/>
        <end position="51"/>
    </location>
</feature>
<dbReference type="OMA" id="EHCIGLF"/>
<dbReference type="GO" id="GO:0005549">
    <property type="term" value="F:odorant binding"/>
    <property type="evidence" value="ECO:0007669"/>
    <property type="project" value="InterPro"/>
</dbReference>
<keyword evidence="2" id="KW-1003">Cell membrane</keyword>
<evidence type="ECO:0000256" key="10">
    <source>
        <dbReference type="RuleBase" id="RU351113"/>
    </source>
</evidence>
<evidence type="ECO:0000256" key="9">
    <source>
        <dbReference type="ARBA" id="ARBA00023224"/>
    </source>
</evidence>
<evidence type="ECO:0000313" key="12">
    <source>
        <dbReference type="Proteomes" id="UP000002358"/>
    </source>
</evidence>
<accession>A0A7M6UGB2</accession>
<evidence type="ECO:0000313" key="11">
    <source>
        <dbReference type="EnsemblMetazoa" id="NP_001177543"/>
    </source>
</evidence>